<comment type="caution">
    <text evidence="2">The sequence shown here is derived from an EMBL/GenBank/DDBJ whole genome shotgun (WGS) entry which is preliminary data.</text>
</comment>
<keyword evidence="3" id="KW-1185">Reference proteome</keyword>
<dbReference type="EMBL" id="BSPK01000034">
    <property type="protein sequence ID" value="GLS64272.1"/>
    <property type="molecule type" value="Genomic_DNA"/>
</dbReference>
<evidence type="ECO:0000256" key="1">
    <source>
        <dbReference type="SAM" id="MobiDB-lite"/>
    </source>
</evidence>
<feature type="region of interest" description="Disordered" evidence="1">
    <location>
        <begin position="52"/>
        <end position="75"/>
    </location>
</feature>
<protein>
    <submittedName>
        <fullName evidence="2">Uncharacterized protein</fullName>
    </submittedName>
</protein>
<dbReference type="Proteomes" id="UP001156856">
    <property type="component" value="Unassembled WGS sequence"/>
</dbReference>
<name>A0ABQ6DKC0_9HYPH</name>
<organism evidence="2 3">
    <name type="scientific">Methylobacterium oxalidis</name>
    <dbReference type="NCBI Taxonomy" id="944322"/>
    <lineage>
        <taxon>Bacteria</taxon>
        <taxon>Pseudomonadati</taxon>
        <taxon>Pseudomonadota</taxon>
        <taxon>Alphaproteobacteria</taxon>
        <taxon>Hyphomicrobiales</taxon>
        <taxon>Methylobacteriaceae</taxon>
        <taxon>Methylobacterium</taxon>
    </lineage>
</organism>
<evidence type="ECO:0000313" key="3">
    <source>
        <dbReference type="Proteomes" id="UP001156856"/>
    </source>
</evidence>
<evidence type="ECO:0000313" key="2">
    <source>
        <dbReference type="EMBL" id="GLS64272.1"/>
    </source>
</evidence>
<feature type="compositionally biased region" description="Basic and acidic residues" evidence="1">
    <location>
        <begin position="66"/>
        <end position="75"/>
    </location>
</feature>
<sequence>MTFGTGKERHRPTCSVRYHEPIDRERSFRCRPRFRGTAAAVLLQMRTSVAGFGGSVRKGSQPTASARREPDGAQM</sequence>
<accession>A0ABQ6DKC0</accession>
<gene>
    <name evidence="2" type="ORF">GCM10007888_26530</name>
</gene>
<proteinExistence type="predicted"/>
<reference evidence="3" key="1">
    <citation type="journal article" date="2019" name="Int. J. Syst. Evol. Microbiol.">
        <title>The Global Catalogue of Microorganisms (GCM) 10K type strain sequencing project: providing services to taxonomists for standard genome sequencing and annotation.</title>
        <authorList>
            <consortium name="The Broad Institute Genomics Platform"/>
            <consortium name="The Broad Institute Genome Sequencing Center for Infectious Disease"/>
            <person name="Wu L."/>
            <person name="Ma J."/>
        </authorList>
    </citation>
    <scope>NUCLEOTIDE SEQUENCE [LARGE SCALE GENOMIC DNA]</scope>
    <source>
        <strain evidence="3">NBRC 107715</strain>
    </source>
</reference>